<evidence type="ECO:0000256" key="2">
    <source>
        <dbReference type="SAM" id="SignalP"/>
    </source>
</evidence>
<name>A0A1S1VA51_9FIRM</name>
<feature type="transmembrane region" description="Helical" evidence="1">
    <location>
        <begin position="510"/>
        <end position="533"/>
    </location>
</feature>
<feature type="transmembrane region" description="Helical" evidence="1">
    <location>
        <begin position="540"/>
        <end position="555"/>
    </location>
</feature>
<dbReference type="Proteomes" id="UP000180254">
    <property type="component" value="Unassembled WGS sequence"/>
</dbReference>
<evidence type="ECO:0000313" key="3">
    <source>
        <dbReference type="EMBL" id="OHW63007.1"/>
    </source>
</evidence>
<feature type="transmembrane region" description="Helical" evidence="1">
    <location>
        <begin position="473"/>
        <end position="495"/>
    </location>
</feature>
<feature type="transmembrane region" description="Helical" evidence="1">
    <location>
        <begin position="650"/>
        <end position="669"/>
    </location>
</feature>
<keyword evidence="1" id="KW-1133">Transmembrane helix</keyword>
<sequence length="731" mass="79355">MRLKKSFTRVLSAAMAFMLVFMASSHESSGESESKKVYMVVANRLMIEDIEHMENLKDMIGESGVGLMNVRGASSYSNIEGFLTINSSSKSYGIQEMASMVNLNEDTKLLYETRMGSLDGDYEVGNVEFNRLKLFNEDRTYKPSIGALGENLKLSGKKRAVYGNSDGEEPLRLGGLIAMDQRGLVEYGDVENVNMEDKLAPFGVRIDYGKVLGNIEKLKDEVDFTVIDIGDLDRLKEYEIYLDEEMFMHHRLKALGHLDGFIRDLKESVGKDSMIVVISPNEGGTMETEKKLSPLVIWTDDMEPSLLTSGSTRVEGLVTNMDIAPTVSEYLSAPQDNYVGRNISYKSTGSEVDTRLEYLLEMSTQSNFTLEARGPILSYYAVISMVVMVIAGIFVVASGNSFLKEKSFVSRNMGFWKKGKQISYEMIVFVASAPLSFMLTALLKLDNLALLAIASILTSGAITILTRAIRNRLAVIFSLTAAVIVLDVALGSYLARNSVMGYSPVIGARYFGIGNELSGLLLSAVMITTGLLIQKSGKKLYASIPFAGLLVMALSKLGANVGGSIAFATAAIMLVLLSGKRKLKFKSLVAVGAIIAAGIAVAGIADASLSDSPTHLGKLFLSIKAEGVSSLLEVVVRKLSMNISLLSGSVWSRVLMVTTVVSGIAVLSLKDIYRERFQKHSYMLNSVLALIAGSLVGLLVNDSGVLLAAFANIYTASFLLQAGMNEKEKES</sequence>
<proteinExistence type="predicted"/>
<keyword evidence="1" id="KW-0812">Transmembrane</keyword>
<organism evidence="3 4">
    <name type="scientific">Andreesenia angusta</name>
    <dbReference type="NCBI Taxonomy" id="39480"/>
    <lineage>
        <taxon>Bacteria</taxon>
        <taxon>Bacillati</taxon>
        <taxon>Bacillota</taxon>
        <taxon>Tissierellia</taxon>
        <taxon>Tissierellales</taxon>
        <taxon>Gottschalkiaceae</taxon>
        <taxon>Andreesenia</taxon>
    </lineage>
</organism>
<feature type="transmembrane region" description="Helical" evidence="1">
    <location>
        <begin position="448"/>
        <end position="466"/>
    </location>
</feature>
<gene>
    <name evidence="3" type="ORF">EUAN_07910</name>
</gene>
<feature type="transmembrane region" description="Helical" evidence="1">
    <location>
        <begin position="585"/>
        <end position="605"/>
    </location>
</feature>
<dbReference type="RefSeq" id="WP_071061899.1">
    <property type="nucleotide sequence ID" value="NZ_MKIE01000002.1"/>
</dbReference>
<evidence type="ECO:0000313" key="4">
    <source>
        <dbReference type="Proteomes" id="UP000180254"/>
    </source>
</evidence>
<protein>
    <submittedName>
        <fullName evidence="3">Uncharacterized protein</fullName>
    </submittedName>
</protein>
<dbReference type="SUPFAM" id="SSF53649">
    <property type="entry name" value="Alkaline phosphatase-like"/>
    <property type="match status" value="1"/>
</dbReference>
<feature type="transmembrane region" description="Helical" evidence="1">
    <location>
        <begin position="706"/>
        <end position="724"/>
    </location>
</feature>
<dbReference type="AlphaFoldDB" id="A0A1S1VA51"/>
<feature type="signal peptide" evidence="2">
    <location>
        <begin position="1"/>
        <end position="23"/>
    </location>
</feature>
<dbReference type="STRING" id="39480.EUAN_07910"/>
<dbReference type="OrthoDB" id="3199331at2"/>
<keyword evidence="2" id="KW-0732">Signal</keyword>
<feature type="transmembrane region" description="Helical" evidence="1">
    <location>
        <begin position="377"/>
        <end position="403"/>
    </location>
</feature>
<feature type="transmembrane region" description="Helical" evidence="1">
    <location>
        <begin position="681"/>
        <end position="700"/>
    </location>
</feature>
<comment type="caution">
    <text evidence="3">The sequence shown here is derived from an EMBL/GenBank/DDBJ whole genome shotgun (WGS) entry which is preliminary data.</text>
</comment>
<keyword evidence="4" id="KW-1185">Reference proteome</keyword>
<keyword evidence="1" id="KW-0472">Membrane</keyword>
<accession>A0A1S1VA51</accession>
<dbReference type="InterPro" id="IPR017850">
    <property type="entry name" value="Alkaline_phosphatase_core_sf"/>
</dbReference>
<feature type="transmembrane region" description="Helical" evidence="1">
    <location>
        <begin position="424"/>
        <end position="442"/>
    </location>
</feature>
<reference evidence="3 4" key="1">
    <citation type="submission" date="2016-09" db="EMBL/GenBank/DDBJ databases">
        <title>Genome sequence of Eubacterium angustum.</title>
        <authorList>
            <person name="Poehlein A."/>
            <person name="Daniel R."/>
        </authorList>
    </citation>
    <scope>NUCLEOTIDE SEQUENCE [LARGE SCALE GENOMIC DNA]</scope>
    <source>
        <strain evidence="3 4">DSM 1989</strain>
    </source>
</reference>
<evidence type="ECO:0000256" key="1">
    <source>
        <dbReference type="SAM" id="Phobius"/>
    </source>
</evidence>
<dbReference type="EMBL" id="MKIE01000002">
    <property type="protein sequence ID" value="OHW63007.1"/>
    <property type="molecule type" value="Genomic_DNA"/>
</dbReference>
<feature type="transmembrane region" description="Helical" evidence="1">
    <location>
        <begin position="561"/>
        <end position="578"/>
    </location>
</feature>
<feature type="chain" id="PRO_5010280304" evidence="2">
    <location>
        <begin position="24"/>
        <end position="731"/>
    </location>
</feature>